<proteinExistence type="predicted"/>
<evidence type="ECO:0000313" key="1">
    <source>
        <dbReference type="EMBL" id="EJT96634.1"/>
    </source>
</evidence>
<dbReference type="InterPro" id="IPR032675">
    <property type="entry name" value="LRR_dom_sf"/>
</dbReference>
<reference evidence="1 2" key="1">
    <citation type="journal article" date="2012" name="Science">
        <title>The Paleozoic origin of enzymatic lignin decomposition reconstructed from 31 fungal genomes.</title>
        <authorList>
            <person name="Floudas D."/>
            <person name="Binder M."/>
            <person name="Riley R."/>
            <person name="Barry K."/>
            <person name="Blanchette R.A."/>
            <person name="Henrissat B."/>
            <person name="Martinez A.T."/>
            <person name="Otillar R."/>
            <person name="Spatafora J.W."/>
            <person name="Yadav J.S."/>
            <person name="Aerts A."/>
            <person name="Benoit I."/>
            <person name="Boyd A."/>
            <person name="Carlson A."/>
            <person name="Copeland A."/>
            <person name="Coutinho P.M."/>
            <person name="de Vries R.P."/>
            <person name="Ferreira P."/>
            <person name="Findley K."/>
            <person name="Foster B."/>
            <person name="Gaskell J."/>
            <person name="Glotzer D."/>
            <person name="Gorecki P."/>
            <person name="Heitman J."/>
            <person name="Hesse C."/>
            <person name="Hori C."/>
            <person name="Igarashi K."/>
            <person name="Jurgens J.A."/>
            <person name="Kallen N."/>
            <person name="Kersten P."/>
            <person name="Kohler A."/>
            <person name="Kuees U."/>
            <person name="Kumar T.K.A."/>
            <person name="Kuo A."/>
            <person name="LaButti K."/>
            <person name="Larrondo L.F."/>
            <person name="Lindquist E."/>
            <person name="Ling A."/>
            <person name="Lombard V."/>
            <person name="Lucas S."/>
            <person name="Lundell T."/>
            <person name="Martin R."/>
            <person name="McLaughlin D.J."/>
            <person name="Morgenstern I."/>
            <person name="Morin E."/>
            <person name="Murat C."/>
            <person name="Nagy L.G."/>
            <person name="Nolan M."/>
            <person name="Ohm R.A."/>
            <person name="Patyshakuliyeva A."/>
            <person name="Rokas A."/>
            <person name="Ruiz-Duenas F.J."/>
            <person name="Sabat G."/>
            <person name="Salamov A."/>
            <person name="Samejima M."/>
            <person name="Schmutz J."/>
            <person name="Slot J.C."/>
            <person name="St John F."/>
            <person name="Stenlid J."/>
            <person name="Sun H."/>
            <person name="Sun S."/>
            <person name="Syed K."/>
            <person name="Tsang A."/>
            <person name="Wiebenga A."/>
            <person name="Young D."/>
            <person name="Pisabarro A."/>
            <person name="Eastwood D.C."/>
            <person name="Martin F."/>
            <person name="Cullen D."/>
            <person name="Grigoriev I.V."/>
            <person name="Hibbett D.S."/>
        </authorList>
    </citation>
    <scope>NUCLEOTIDE SEQUENCE [LARGE SCALE GENOMIC DNA]</scope>
    <source>
        <strain evidence="1 2">DJM-731 SS1</strain>
    </source>
</reference>
<gene>
    <name evidence="1" type="ORF">DACRYDRAFT_112583</name>
</gene>
<name>M5FPY6_DACPD</name>
<dbReference type="HOGENOM" id="CLU_589279_0_0_1"/>
<accession>M5FPY6</accession>
<dbReference type="SUPFAM" id="SSF52047">
    <property type="entry name" value="RNI-like"/>
    <property type="match status" value="1"/>
</dbReference>
<protein>
    <recommendedName>
        <fullName evidence="3">F-box domain-containing protein</fullName>
    </recommendedName>
</protein>
<keyword evidence="2" id="KW-1185">Reference proteome</keyword>
<evidence type="ECO:0000313" key="2">
    <source>
        <dbReference type="Proteomes" id="UP000030653"/>
    </source>
</evidence>
<dbReference type="EMBL" id="JH795882">
    <property type="protein sequence ID" value="EJT96634.1"/>
    <property type="molecule type" value="Genomic_DNA"/>
</dbReference>
<dbReference type="Gene3D" id="3.80.10.10">
    <property type="entry name" value="Ribonuclease Inhibitor"/>
    <property type="match status" value="1"/>
</dbReference>
<dbReference type="AlphaFoldDB" id="M5FPY6"/>
<dbReference type="GeneID" id="63684509"/>
<dbReference type="Proteomes" id="UP000030653">
    <property type="component" value="Unassembled WGS sequence"/>
</dbReference>
<sequence>MEKTSSVGKLEALAGDLAFVKMETPSVPLSASLKHTNTGSSILSLPSELLRQVALEVRWQNIPVSFDPSRDDFTLSASKTRFNVNRFSLCSLLQTCRYISRCCDRVLYDAVEACMKNPAWGKHEMCGGSLPLLLRTLEHRPDLASVVRAVAFNLDGAANEWEESSSGRKAARRLLELCRNVHSIYCDTLPPGFLLEADVQGLRAAATTFRPELFGPCGTAYFSLLENLVIEDVYFTGASSFSRLALPKLKHLSLLRCLQQGATLLPSALSVPAEELEELFIHKLDDTSGHYLAFHHAQLYGSRLRSLTLCGWGLMHSINEAHAELWNLLPALSLLVISRDHVLKLVGVWVHMPSLQTLILADLDYGTPPFARTWRQLLEHELTRANVAPMPRSICLWERKQGMTFDISQTGNESFACGTREIPVSRGRGRHPRSTYETSTEVALDFTSNEDVIDLDIQYQSMAW</sequence>
<organism evidence="1 2">
    <name type="scientific">Dacryopinax primogenitus (strain DJM 731)</name>
    <name type="common">Brown rot fungus</name>
    <dbReference type="NCBI Taxonomy" id="1858805"/>
    <lineage>
        <taxon>Eukaryota</taxon>
        <taxon>Fungi</taxon>
        <taxon>Dikarya</taxon>
        <taxon>Basidiomycota</taxon>
        <taxon>Agaricomycotina</taxon>
        <taxon>Dacrymycetes</taxon>
        <taxon>Dacrymycetales</taxon>
        <taxon>Dacrymycetaceae</taxon>
        <taxon>Dacryopinax</taxon>
    </lineage>
</organism>
<evidence type="ECO:0008006" key="3">
    <source>
        <dbReference type="Google" id="ProtNLM"/>
    </source>
</evidence>
<dbReference type="RefSeq" id="XP_040623532.1">
    <property type="nucleotide sequence ID" value="XM_040769447.1"/>
</dbReference>
<dbReference type="OrthoDB" id="3360340at2759"/>